<feature type="transmembrane region" description="Helical" evidence="1">
    <location>
        <begin position="125"/>
        <end position="146"/>
    </location>
</feature>
<accession>A0A1I7ZT27</accession>
<dbReference type="WBParaSite" id="L893_g29340.t1">
    <property type="protein sequence ID" value="L893_g29340.t1"/>
    <property type="gene ID" value="L893_g29340"/>
</dbReference>
<organism evidence="2 3">
    <name type="scientific">Steinernema glaseri</name>
    <dbReference type="NCBI Taxonomy" id="37863"/>
    <lineage>
        <taxon>Eukaryota</taxon>
        <taxon>Metazoa</taxon>
        <taxon>Ecdysozoa</taxon>
        <taxon>Nematoda</taxon>
        <taxon>Chromadorea</taxon>
        <taxon>Rhabditida</taxon>
        <taxon>Tylenchina</taxon>
        <taxon>Panagrolaimomorpha</taxon>
        <taxon>Strongyloidoidea</taxon>
        <taxon>Steinernematidae</taxon>
        <taxon>Steinernema</taxon>
    </lineage>
</organism>
<protein>
    <submittedName>
        <fullName evidence="3">G protein-coupled receptor</fullName>
    </submittedName>
</protein>
<proteinExistence type="predicted"/>
<dbReference type="AlphaFoldDB" id="A0A1I7ZT27"/>
<feature type="transmembrane region" description="Helical" evidence="1">
    <location>
        <begin position="42"/>
        <end position="68"/>
    </location>
</feature>
<sequence>MVLRHVVLVEYYAIVILSCTALILLIPVFRRKSLHIVWKQSPVLSIFLGSIPFLALQECVLACQWILFGWGSIENVPESTVSLVVVAHVGIVFRHFHNCVTVALFAQRDFFMLFPTRPIRKFNYFVLTAMGALFAVDSIGATYIIAANMDTNEKPVPDGLL</sequence>
<reference evidence="3" key="1">
    <citation type="submission" date="2016-11" db="UniProtKB">
        <authorList>
            <consortium name="WormBaseParasite"/>
        </authorList>
    </citation>
    <scope>IDENTIFICATION</scope>
</reference>
<name>A0A1I7ZT27_9BILA</name>
<keyword evidence="1" id="KW-1133">Transmembrane helix</keyword>
<keyword evidence="2" id="KW-1185">Reference proteome</keyword>
<feature type="transmembrane region" description="Helical" evidence="1">
    <location>
        <begin position="12"/>
        <end position="30"/>
    </location>
</feature>
<dbReference type="Proteomes" id="UP000095287">
    <property type="component" value="Unplaced"/>
</dbReference>
<feature type="transmembrane region" description="Helical" evidence="1">
    <location>
        <begin position="80"/>
        <end position="105"/>
    </location>
</feature>
<evidence type="ECO:0000313" key="3">
    <source>
        <dbReference type="WBParaSite" id="L893_g29340.t1"/>
    </source>
</evidence>
<keyword evidence="1" id="KW-0812">Transmembrane</keyword>
<keyword evidence="1" id="KW-0472">Membrane</keyword>
<evidence type="ECO:0000313" key="2">
    <source>
        <dbReference type="Proteomes" id="UP000095287"/>
    </source>
</evidence>
<evidence type="ECO:0000256" key="1">
    <source>
        <dbReference type="SAM" id="Phobius"/>
    </source>
</evidence>